<evidence type="ECO:0000313" key="1">
    <source>
        <dbReference type="EMBL" id="CAE6860230.1"/>
    </source>
</evidence>
<reference evidence="1 2" key="1">
    <citation type="submission" date="2021-02" db="EMBL/GenBank/DDBJ databases">
        <authorList>
            <person name="Vanwijnsberghe S."/>
        </authorList>
    </citation>
    <scope>NUCLEOTIDE SEQUENCE [LARGE SCALE GENOMIC DNA]</scope>
    <source>
        <strain evidence="1 2">R-69658</strain>
    </source>
</reference>
<dbReference type="RefSeq" id="WP_200622544.1">
    <property type="nucleotide sequence ID" value="NZ_CAJNAU010000158.1"/>
</dbReference>
<accession>A0ABN7N7X4</accession>
<keyword evidence="2" id="KW-1185">Reference proteome</keyword>
<sequence>MSEYQHYEFAAVDRPLTASQQAELRSFSTRATITASSFVNEYHWGNLKGDPLEWVQRYFDAHVYSSNWGSCRLLLRLPHGTFDTRTLRDYIGQAGQARRSHFAKAFDAIDTDDWCIFDWWFNDDSGEHPRFSEEIDGAGWMTRLLPVRDELYRGDTRPLYLGWLARLGNGELCDDDLEPPLPGGLQSLTPAQAALAEFLMLDPDWLAAAAEASLPLAMEPNGNGKSRFDPWLLELPADEMRTVLRMLLRGCSQEAERTLRKAFLKWEQANVPKLDSTPERRRVAEIASRIDAHRAIREKREQDAREAAESRRRAERAHYLASLLKNEDAAWSMIDSTLQRASGSAYDQAFQKLQDLAEAYASIKRDGIFRRRLAQLMSSHGKRGAWLARLQKAGYLWEPKQ</sequence>
<protein>
    <recommendedName>
        <fullName evidence="3">PRTRC system protein F</fullName>
    </recommendedName>
</protein>
<proteinExistence type="predicted"/>
<dbReference type="Proteomes" id="UP000674425">
    <property type="component" value="Unassembled WGS sequence"/>
</dbReference>
<organism evidence="1 2">
    <name type="scientific">Paraburkholderia aspalathi</name>
    <dbReference type="NCBI Taxonomy" id="1324617"/>
    <lineage>
        <taxon>Bacteria</taxon>
        <taxon>Pseudomonadati</taxon>
        <taxon>Pseudomonadota</taxon>
        <taxon>Betaproteobacteria</taxon>
        <taxon>Burkholderiales</taxon>
        <taxon>Burkholderiaceae</taxon>
        <taxon>Paraburkholderia</taxon>
    </lineage>
</organism>
<evidence type="ECO:0000313" key="2">
    <source>
        <dbReference type="Proteomes" id="UP000674425"/>
    </source>
</evidence>
<comment type="caution">
    <text evidence="1">The sequence shown here is derived from an EMBL/GenBank/DDBJ whole genome shotgun (WGS) entry which is preliminary data.</text>
</comment>
<name>A0ABN7N7X4_9BURK</name>
<evidence type="ECO:0008006" key="3">
    <source>
        <dbReference type="Google" id="ProtNLM"/>
    </source>
</evidence>
<gene>
    <name evidence="1" type="ORF">R69658_07580</name>
</gene>
<dbReference type="EMBL" id="CAJNAU010000158">
    <property type="protein sequence ID" value="CAE6860230.1"/>
    <property type="molecule type" value="Genomic_DNA"/>
</dbReference>